<dbReference type="PANTHER" id="PTHR43861">
    <property type="entry name" value="TRANS-ACONITATE 2-METHYLTRANSFERASE-RELATED"/>
    <property type="match status" value="1"/>
</dbReference>
<dbReference type="RefSeq" id="WP_006102367.1">
    <property type="nucleotide sequence ID" value="NZ_DS989853.1"/>
</dbReference>
<proteinExistence type="predicted"/>
<dbReference type="Pfam" id="PF13489">
    <property type="entry name" value="Methyltransf_23"/>
    <property type="match status" value="1"/>
</dbReference>
<accession>B4VUS3</accession>
<dbReference type="SUPFAM" id="SSF53335">
    <property type="entry name" value="S-adenosyl-L-methionine-dependent methyltransferases"/>
    <property type="match status" value="1"/>
</dbReference>
<gene>
    <name evidence="2" type="ORF">MC7420_4045</name>
</gene>
<protein>
    <submittedName>
        <fullName evidence="2">Methyltransferase domain family</fullName>
    </submittedName>
</protein>
<dbReference type="OrthoDB" id="9760689at2"/>
<dbReference type="InterPro" id="IPR029063">
    <property type="entry name" value="SAM-dependent_MTases_sf"/>
</dbReference>
<reference evidence="2 3" key="1">
    <citation type="submission" date="2008-07" db="EMBL/GenBank/DDBJ databases">
        <authorList>
            <person name="Tandeau de Marsac N."/>
            <person name="Ferriera S."/>
            <person name="Johnson J."/>
            <person name="Kravitz S."/>
            <person name="Beeson K."/>
            <person name="Sutton G."/>
            <person name="Rogers Y.-H."/>
            <person name="Friedman R."/>
            <person name="Frazier M."/>
            <person name="Venter J.C."/>
        </authorList>
    </citation>
    <scope>NUCLEOTIDE SEQUENCE [LARGE SCALE GENOMIC DNA]</scope>
    <source>
        <strain evidence="2 3">PCC 7420</strain>
    </source>
</reference>
<evidence type="ECO:0000313" key="2">
    <source>
        <dbReference type="EMBL" id="EDX74521.1"/>
    </source>
</evidence>
<evidence type="ECO:0000256" key="1">
    <source>
        <dbReference type="ARBA" id="ARBA00022679"/>
    </source>
</evidence>
<dbReference type="CDD" id="cd02440">
    <property type="entry name" value="AdoMet_MTases"/>
    <property type="match status" value="1"/>
</dbReference>
<dbReference type="GO" id="GO:0032259">
    <property type="term" value="P:methylation"/>
    <property type="evidence" value="ECO:0007669"/>
    <property type="project" value="UniProtKB-KW"/>
</dbReference>
<dbReference type="Proteomes" id="UP000003835">
    <property type="component" value="Unassembled WGS sequence"/>
</dbReference>
<dbReference type="GO" id="GO:0008168">
    <property type="term" value="F:methyltransferase activity"/>
    <property type="evidence" value="ECO:0007669"/>
    <property type="project" value="UniProtKB-KW"/>
</dbReference>
<dbReference type="AlphaFoldDB" id="B4VUS3"/>
<dbReference type="HOGENOM" id="CLU_101011_0_0_3"/>
<keyword evidence="1 2" id="KW-0808">Transferase</keyword>
<dbReference type="eggNOG" id="COG2226">
    <property type="taxonomic scope" value="Bacteria"/>
</dbReference>
<name>B4VUS3_9CYAN</name>
<evidence type="ECO:0000313" key="3">
    <source>
        <dbReference type="Proteomes" id="UP000003835"/>
    </source>
</evidence>
<dbReference type="STRING" id="118168.MC7420_4045"/>
<keyword evidence="3" id="KW-1185">Reference proteome</keyword>
<dbReference type="PANTHER" id="PTHR43861:SF3">
    <property type="entry name" value="PUTATIVE (AFU_ORTHOLOGUE AFUA_2G14390)-RELATED"/>
    <property type="match status" value="1"/>
</dbReference>
<keyword evidence="2" id="KW-0489">Methyltransferase</keyword>
<dbReference type="Gene3D" id="3.40.50.150">
    <property type="entry name" value="Vaccinia Virus protein VP39"/>
    <property type="match status" value="1"/>
</dbReference>
<sequence length="209" mass="24058">MYDSDYFNWQKNIGAFGGVANLFKFKDYIQQADSVLDFGCGGGYLLKNIDCTQKLGVEINDVARAQANENGIKTYKYLEDVPDGFATVVISNHALEHVECPFNILKSLLNKMHPDGKAIFVVPHQRADEAYHDNDINQHLYTWNPLTLGNLFKAAGYVNICVDVIRHKWPYRYREIYSILGQKGFDTICQVYALYKRNYQIRVFAERPK</sequence>
<organism evidence="2 3">
    <name type="scientific">Coleofasciculus chthonoplastes PCC 7420</name>
    <dbReference type="NCBI Taxonomy" id="118168"/>
    <lineage>
        <taxon>Bacteria</taxon>
        <taxon>Bacillati</taxon>
        <taxon>Cyanobacteriota</taxon>
        <taxon>Cyanophyceae</taxon>
        <taxon>Coleofasciculales</taxon>
        <taxon>Coleofasciculaceae</taxon>
        <taxon>Coleofasciculus</taxon>
    </lineage>
</organism>
<dbReference type="EMBL" id="DS989853">
    <property type="protein sequence ID" value="EDX74521.1"/>
    <property type="molecule type" value="Genomic_DNA"/>
</dbReference>